<dbReference type="Proteomes" id="UP000184148">
    <property type="component" value="Unassembled WGS sequence"/>
</dbReference>
<dbReference type="EMBL" id="FQUY01000013">
    <property type="protein sequence ID" value="SHF16212.1"/>
    <property type="molecule type" value="Genomic_DNA"/>
</dbReference>
<keyword evidence="2" id="KW-1185">Reference proteome</keyword>
<dbReference type="Gene3D" id="1.10.8.200">
    <property type="entry name" value="Replisome organizer (g39p helicase loader/inhibitor protein)"/>
    <property type="match status" value="1"/>
</dbReference>
<name>A0A1M4ZEK2_9FIRM</name>
<dbReference type="RefSeq" id="WP_073239223.1">
    <property type="nucleotide sequence ID" value="NZ_FQUY01000013.1"/>
</dbReference>
<protein>
    <submittedName>
        <fullName evidence="1">Loader and inhibitor of phage G40P</fullName>
    </submittedName>
</protein>
<evidence type="ECO:0000313" key="1">
    <source>
        <dbReference type="EMBL" id="SHF16212.1"/>
    </source>
</evidence>
<organism evidence="1 2">
    <name type="scientific">Desulforamulus putei DSM 12395</name>
    <dbReference type="NCBI Taxonomy" id="1121429"/>
    <lineage>
        <taxon>Bacteria</taxon>
        <taxon>Bacillati</taxon>
        <taxon>Bacillota</taxon>
        <taxon>Clostridia</taxon>
        <taxon>Eubacteriales</taxon>
        <taxon>Peptococcaceae</taxon>
        <taxon>Desulforamulus</taxon>
    </lineage>
</organism>
<accession>A0A1M4ZEK2</accession>
<evidence type="ECO:0000313" key="2">
    <source>
        <dbReference type="Proteomes" id="UP000184148"/>
    </source>
</evidence>
<gene>
    <name evidence="1" type="ORF">SAMN02745133_01968</name>
</gene>
<dbReference type="OrthoDB" id="1634442at2"/>
<dbReference type="STRING" id="1121429.SAMN02745133_01968"/>
<dbReference type="AlphaFoldDB" id="A0A1M4ZEK2"/>
<reference evidence="2" key="1">
    <citation type="submission" date="2016-11" db="EMBL/GenBank/DDBJ databases">
        <authorList>
            <person name="Varghese N."/>
            <person name="Submissions S."/>
        </authorList>
    </citation>
    <scope>NUCLEOTIDE SEQUENCE [LARGE SCALE GENOMIC DNA]</scope>
    <source>
        <strain evidence="2">DSM 12395</strain>
    </source>
</reference>
<sequence length="182" mass="20425">MTKTETAKLLSYITAVYPNIDIRQGTIEAWHDLLCDIPYENAKAAVKKVLAEQEISCLPAVGKIRAAAVELTTPRLPSASEAWGEVTRAMRLYGYYRPDEALASMSPATAAVVKRFGWREMCACEEPEVLRGQFRMAYEQYAAREREMAIMPADVRQLISGVAEQLMLDAGRIVQDIQNRPR</sequence>
<proteinExistence type="predicted"/>